<reference evidence="3" key="1">
    <citation type="submission" date="2021-01" db="EMBL/GenBank/DDBJ databases">
        <authorList>
            <person name="Corre E."/>
            <person name="Pelletier E."/>
            <person name="Niang G."/>
            <person name="Scheremetjew M."/>
            <person name="Finn R."/>
            <person name="Kale V."/>
            <person name="Holt S."/>
            <person name="Cochrane G."/>
            <person name="Meng A."/>
            <person name="Brown T."/>
            <person name="Cohen L."/>
        </authorList>
    </citation>
    <scope>NUCLEOTIDE SEQUENCE</scope>
    <source>
        <strain evidence="3">CCMP2084</strain>
    </source>
</reference>
<protein>
    <submittedName>
        <fullName evidence="3">Uncharacterized protein</fullName>
    </submittedName>
</protein>
<evidence type="ECO:0000313" key="3">
    <source>
        <dbReference type="EMBL" id="CAD9828230.1"/>
    </source>
</evidence>
<keyword evidence="2" id="KW-0472">Membrane</keyword>
<gene>
    <name evidence="3" type="ORF">ASEP1449_LOCUS20065</name>
</gene>
<feature type="region of interest" description="Disordered" evidence="1">
    <location>
        <begin position="1"/>
        <end position="20"/>
    </location>
</feature>
<feature type="transmembrane region" description="Helical" evidence="2">
    <location>
        <begin position="393"/>
        <end position="415"/>
    </location>
</feature>
<name>A0A7S2URQ9_9STRA</name>
<dbReference type="AlphaFoldDB" id="A0A7S2URQ9"/>
<keyword evidence="2" id="KW-1133">Transmembrane helix</keyword>
<evidence type="ECO:0000256" key="2">
    <source>
        <dbReference type="SAM" id="Phobius"/>
    </source>
</evidence>
<keyword evidence="2" id="KW-0812">Transmembrane</keyword>
<dbReference type="EMBL" id="HBHQ01029567">
    <property type="protein sequence ID" value="CAD9828230.1"/>
    <property type="molecule type" value="Transcribed_RNA"/>
</dbReference>
<accession>A0A7S2URQ9</accession>
<organism evidence="3">
    <name type="scientific">Attheya septentrionalis</name>
    <dbReference type="NCBI Taxonomy" id="420275"/>
    <lineage>
        <taxon>Eukaryota</taxon>
        <taxon>Sar</taxon>
        <taxon>Stramenopiles</taxon>
        <taxon>Ochrophyta</taxon>
        <taxon>Bacillariophyta</taxon>
        <taxon>Coscinodiscophyceae</taxon>
        <taxon>Chaetocerotophycidae</taxon>
        <taxon>Chaetocerotales</taxon>
        <taxon>Attheyaceae</taxon>
        <taxon>Attheya</taxon>
    </lineage>
</organism>
<sequence>MGTCKSVRNRQSRMSDDIGVDADRSREIPFPSAFPARLLFCQNADGAASLTKKTRIPSQIVELDPPISANTKMNELQAQLAEEAIQSKHDYSPMAWQRGRDPEFIRLFVGQRLQTKGPLHHGMDLSLGEIVRSQQQHDRTARPTVQGRVTIYWVQDIMQYQNATDATEYACDPLRRAEVDRADNVAMARSLRNERHAETRSHDNALYAFTNGSTCDGNGKKLAKERIFDYSEDKSYEDGGRVHCWGGYSEHLLIRPNGSYLFHSHSYSDGGNHTHHQHSWHGGKWCVATPKQNNIGAAEQELWLRHERKYSTWKGMGDIETRDEWKNANIKPLHVHGSMLEQEMGETNDDRAWLPHDCISMQGIKNLWSEPTREDAISYGTGTMKARVDRSMISLPIFVTSFFVTFCFTAFKCLYNMLYRLSKQNAI</sequence>
<evidence type="ECO:0000256" key="1">
    <source>
        <dbReference type="SAM" id="MobiDB-lite"/>
    </source>
</evidence>
<proteinExistence type="predicted"/>